<evidence type="ECO:0000256" key="1">
    <source>
        <dbReference type="SAM" id="MobiDB-lite"/>
    </source>
</evidence>
<dbReference type="Proteomes" id="UP000014760">
    <property type="component" value="Unassembled WGS sequence"/>
</dbReference>
<feature type="region of interest" description="Disordered" evidence="1">
    <location>
        <begin position="415"/>
        <end position="454"/>
    </location>
</feature>
<dbReference type="AlphaFoldDB" id="R7V169"/>
<dbReference type="FunCoup" id="R7V169">
    <property type="interactions" value="41"/>
</dbReference>
<dbReference type="STRING" id="283909.R7V169"/>
<name>R7V169_CAPTE</name>
<evidence type="ECO:0000313" key="4">
    <source>
        <dbReference type="Proteomes" id="UP000014760"/>
    </source>
</evidence>
<evidence type="ECO:0000313" key="3">
    <source>
        <dbReference type="EnsemblMetazoa" id="CapteP105822"/>
    </source>
</evidence>
<reference evidence="2 4" key="2">
    <citation type="journal article" date="2013" name="Nature">
        <title>Insights into bilaterian evolution from three spiralian genomes.</title>
        <authorList>
            <person name="Simakov O."/>
            <person name="Marletaz F."/>
            <person name="Cho S.J."/>
            <person name="Edsinger-Gonzales E."/>
            <person name="Havlak P."/>
            <person name="Hellsten U."/>
            <person name="Kuo D.H."/>
            <person name="Larsson T."/>
            <person name="Lv J."/>
            <person name="Arendt D."/>
            <person name="Savage R."/>
            <person name="Osoegawa K."/>
            <person name="de Jong P."/>
            <person name="Grimwood J."/>
            <person name="Chapman J.A."/>
            <person name="Shapiro H."/>
            <person name="Aerts A."/>
            <person name="Otillar R.P."/>
            <person name="Terry A.Y."/>
            <person name="Boore J.L."/>
            <person name="Grigoriev I.V."/>
            <person name="Lindberg D.R."/>
            <person name="Seaver E.C."/>
            <person name="Weisblat D.A."/>
            <person name="Putnam N.H."/>
            <person name="Rokhsar D.S."/>
        </authorList>
    </citation>
    <scope>NUCLEOTIDE SEQUENCE</scope>
    <source>
        <strain evidence="2 4">I ESC-2004</strain>
    </source>
</reference>
<dbReference type="OMA" id="RILQKVW"/>
<dbReference type="EnsemblMetazoa" id="CapteT105822">
    <property type="protein sequence ID" value="CapteP105822"/>
    <property type="gene ID" value="CapteG105822"/>
</dbReference>
<feature type="compositionally biased region" description="Polar residues" evidence="1">
    <location>
        <begin position="740"/>
        <end position="749"/>
    </location>
</feature>
<feature type="compositionally biased region" description="Low complexity" evidence="1">
    <location>
        <begin position="424"/>
        <end position="446"/>
    </location>
</feature>
<reference evidence="3" key="3">
    <citation type="submission" date="2015-06" db="UniProtKB">
        <authorList>
            <consortium name="EnsemblMetazoa"/>
        </authorList>
    </citation>
    <scope>IDENTIFICATION</scope>
</reference>
<proteinExistence type="predicted"/>
<sequence>MAGIIKNQILKHLSRFTKNLSPSKINVSTLKGEGNLSNLELDELVLTDLLDLPTWLKISRASCNKVSIKIQWTKLKSQPICLYLDEIVVEMETCETPRMPTSLDVNASYSSGGKYGFAERIIDGMFVSINSVVVNFKARTFAASIQLSRILVQSKTPLWQNGDLRLTRIKDDLRGEILIFKEAEWQTLRIEANAMEGSTPSLSTTPLRLIANQSKIRISIKKRLIDCGMVASRLQVNLDDLLWVLTDSQLNAALGFINSLQDVIKKSNLQSKQLAAEKLKMTSPTHNPAQPRPPTTANMQQMNYGTKSQQSMSRLFTQFDMIETSYHLYTGRVDLHLCDDAAPDDETYCRKVEGGAMQITLFKMAFDYYPYHPAGNSDRGHWVKYDENMGARDAWVQDLLSTFKEDVRTVRDFYTSPKTSPLHKNNQAPLAQQQQQQNNHQLKSPQAPKSVQKVPKQTKLLESCVVFRLEDFSLYRVSTASDHKRSTPKKFLSSDKRQLLLPPEMSSIHADYTEYYFPEGIDFPVPASNLYVVLNPIRLMMDFLTVLWLNAFTLNLLKKADLPQQVEPKQHVDIKINALMPRIILPAEEDQSNVPERPEALQIQISRLMATNCRLDQKASVNELSASLDAFNAAKLYASRRKFPQKSTDLLNIPDSFCKHANKNDSPYFDKTVESVFMRTDSFKLDAAKDVWCVAIDQIWAEFLGLPNTRSRPVPFVESFPIVLWFIRPTPPAPVPPQHWPSSSSLSQTEADKAMSGQRASTQDIMTDSDTDLVLPPPALADAHALIRISSRVNVQITHYQYVFLMRLIETLTANNLEMEQDSTFIRQGPAPSASMSISLILSEAEIALICPAIPELPSILPSHEDSDDLKDVFSSEVRINGGIDLPPASECVDSALGNQRLSLSLSNTSASQLSSLFRG</sequence>
<dbReference type="Pfam" id="PF24917">
    <property type="entry name" value="BLTP3A_B"/>
    <property type="match status" value="1"/>
</dbReference>
<reference evidence="4" key="1">
    <citation type="submission" date="2012-12" db="EMBL/GenBank/DDBJ databases">
        <authorList>
            <person name="Hellsten U."/>
            <person name="Grimwood J."/>
            <person name="Chapman J.A."/>
            <person name="Shapiro H."/>
            <person name="Aerts A."/>
            <person name="Otillar R.P."/>
            <person name="Terry A.Y."/>
            <person name="Boore J.L."/>
            <person name="Simakov O."/>
            <person name="Marletaz F."/>
            <person name="Cho S.-J."/>
            <person name="Edsinger-Gonzales E."/>
            <person name="Havlak P."/>
            <person name="Kuo D.-H."/>
            <person name="Larsson T."/>
            <person name="Lv J."/>
            <person name="Arendt D."/>
            <person name="Savage R."/>
            <person name="Osoegawa K."/>
            <person name="de Jong P."/>
            <person name="Lindberg D.R."/>
            <person name="Seaver E.C."/>
            <person name="Weisblat D.A."/>
            <person name="Putnam N.H."/>
            <person name="Grigoriev I.V."/>
            <person name="Rokhsar D.S."/>
        </authorList>
    </citation>
    <scope>NUCLEOTIDE SEQUENCE</scope>
    <source>
        <strain evidence="4">I ESC-2004</strain>
    </source>
</reference>
<protein>
    <submittedName>
        <fullName evidence="2 3">Uncharacterized protein</fullName>
    </submittedName>
</protein>
<dbReference type="HOGENOM" id="CLU_326758_0_0_1"/>
<dbReference type="EMBL" id="KB297743">
    <property type="protein sequence ID" value="ELU09962.1"/>
    <property type="molecule type" value="Genomic_DNA"/>
</dbReference>
<organism evidence="2">
    <name type="scientific">Capitella teleta</name>
    <name type="common">Polychaete worm</name>
    <dbReference type="NCBI Taxonomy" id="283909"/>
    <lineage>
        <taxon>Eukaryota</taxon>
        <taxon>Metazoa</taxon>
        <taxon>Spiralia</taxon>
        <taxon>Lophotrochozoa</taxon>
        <taxon>Annelida</taxon>
        <taxon>Polychaeta</taxon>
        <taxon>Sedentaria</taxon>
        <taxon>Scolecida</taxon>
        <taxon>Capitellidae</taxon>
        <taxon>Capitella</taxon>
    </lineage>
</organism>
<dbReference type="InterPro" id="IPR026728">
    <property type="entry name" value="BLTP3A/B"/>
</dbReference>
<evidence type="ECO:0000313" key="2">
    <source>
        <dbReference type="EMBL" id="ELU09962.1"/>
    </source>
</evidence>
<accession>R7V169</accession>
<dbReference type="PANTHER" id="PTHR22774:SF11">
    <property type="entry name" value="CHOREIN N-TERMINAL DOMAIN-CONTAINING PROTEIN"/>
    <property type="match status" value="1"/>
</dbReference>
<feature type="region of interest" description="Disordered" evidence="1">
    <location>
        <begin position="736"/>
        <end position="760"/>
    </location>
</feature>
<gene>
    <name evidence="2" type="ORF">CAPTEDRAFT_105822</name>
</gene>
<keyword evidence="4" id="KW-1185">Reference proteome</keyword>
<dbReference type="EMBL" id="AMQN01006152">
    <property type="status" value="NOT_ANNOTATED_CDS"/>
    <property type="molecule type" value="Genomic_DNA"/>
</dbReference>
<dbReference type="OrthoDB" id="43807at2759"/>
<dbReference type="PANTHER" id="PTHR22774">
    <property type="entry name" value="CHOREIN N-TERMINAL DOMAIN-CONTAINING PROTEIN"/>
    <property type="match status" value="1"/>
</dbReference>